<dbReference type="InterPro" id="IPR013150">
    <property type="entry name" value="TFIIB_cyclin"/>
</dbReference>
<dbReference type="AlphaFoldDB" id="A0AAD1XMF9"/>
<keyword evidence="1" id="KW-0805">Transcription regulation</keyword>
<evidence type="ECO:0000256" key="1">
    <source>
        <dbReference type="ARBA" id="ARBA00023015"/>
    </source>
</evidence>
<dbReference type="SUPFAM" id="SSF57783">
    <property type="entry name" value="Zinc beta-ribbon"/>
    <property type="match status" value="1"/>
</dbReference>
<dbReference type="InterPro" id="IPR000812">
    <property type="entry name" value="TFIIB"/>
</dbReference>
<evidence type="ECO:0000313" key="4">
    <source>
        <dbReference type="EMBL" id="CAI2375362.1"/>
    </source>
</evidence>
<dbReference type="GO" id="GO:0005634">
    <property type="term" value="C:nucleus"/>
    <property type="evidence" value="ECO:0007669"/>
    <property type="project" value="TreeGrafter"/>
</dbReference>
<dbReference type="SUPFAM" id="SSF47954">
    <property type="entry name" value="Cyclin-like"/>
    <property type="match status" value="2"/>
</dbReference>
<feature type="domain" description="Transcription factor TFIIB cyclin-like" evidence="3">
    <location>
        <begin position="197"/>
        <end position="279"/>
    </location>
</feature>
<dbReference type="GO" id="GO:0097550">
    <property type="term" value="C:transcription preinitiation complex"/>
    <property type="evidence" value="ECO:0007669"/>
    <property type="project" value="TreeGrafter"/>
</dbReference>
<dbReference type="GO" id="GO:0070897">
    <property type="term" value="P:transcription preinitiation complex assembly"/>
    <property type="evidence" value="ECO:0007669"/>
    <property type="project" value="InterPro"/>
</dbReference>
<dbReference type="InterPro" id="IPR036915">
    <property type="entry name" value="Cyclin-like_sf"/>
</dbReference>
<dbReference type="Pfam" id="PF00382">
    <property type="entry name" value="TFIIB"/>
    <property type="match status" value="2"/>
</dbReference>
<protein>
    <recommendedName>
        <fullName evidence="3">Transcription factor TFIIB cyclin-like domain-containing protein</fullName>
    </recommendedName>
</protein>
<dbReference type="Gene3D" id="1.10.472.10">
    <property type="entry name" value="Cyclin-like"/>
    <property type="match status" value="1"/>
</dbReference>
<organism evidence="4 5">
    <name type="scientific">Euplotes crassus</name>
    <dbReference type="NCBI Taxonomy" id="5936"/>
    <lineage>
        <taxon>Eukaryota</taxon>
        <taxon>Sar</taxon>
        <taxon>Alveolata</taxon>
        <taxon>Ciliophora</taxon>
        <taxon>Intramacronucleata</taxon>
        <taxon>Spirotrichea</taxon>
        <taxon>Hypotrichia</taxon>
        <taxon>Euplotida</taxon>
        <taxon>Euplotidae</taxon>
        <taxon>Moneuplotes</taxon>
    </lineage>
</organism>
<name>A0AAD1XMF9_EUPCR</name>
<gene>
    <name evidence="4" type="ORF">ECRASSUSDP1_LOCUS16724</name>
</gene>
<reference evidence="4" key="1">
    <citation type="submission" date="2023-07" db="EMBL/GenBank/DDBJ databases">
        <authorList>
            <consortium name="AG Swart"/>
            <person name="Singh M."/>
            <person name="Singh A."/>
            <person name="Seah K."/>
            <person name="Emmerich C."/>
        </authorList>
    </citation>
    <scope>NUCLEOTIDE SEQUENCE</scope>
    <source>
        <strain evidence="4">DP1</strain>
    </source>
</reference>
<dbReference type="CDD" id="cd00043">
    <property type="entry name" value="CYCLIN_SF"/>
    <property type="match status" value="1"/>
</dbReference>
<evidence type="ECO:0000313" key="5">
    <source>
        <dbReference type="Proteomes" id="UP001295684"/>
    </source>
</evidence>
<accession>A0AAD1XMF9</accession>
<dbReference type="GO" id="GO:0017025">
    <property type="term" value="F:TBP-class protein binding"/>
    <property type="evidence" value="ECO:0007669"/>
    <property type="project" value="InterPro"/>
</dbReference>
<keyword evidence="5" id="KW-1185">Reference proteome</keyword>
<dbReference type="PRINTS" id="PR00685">
    <property type="entry name" value="TIFACTORIIB"/>
</dbReference>
<dbReference type="Gene3D" id="1.10.472.170">
    <property type="match status" value="1"/>
</dbReference>
<keyword evidence="2" id="KW-0804">Transcription</keyword>
<evidence type="ECO:0000256" key="2">
    <source>
        <dbReference type="ARBA" id="ARBA00023163"/>
    </source>
</evidence>
<dbReference type="Proteomes" id="UP001295684">
    <property type="component" value="Unassembled WGS sequence"/>
</dbReference>
<dbReference type="PANTHER" id="PTHR11618:SF13">
    <property type="entry name" value="TRANSCRIPTION INITIATION FACTOR IIB"/>
    <property type="match status" value="1"/>
</dbReference>
<evidence type="ECO:0000259" key="3">
    <source>
        <dbReference type="Pfam" id="PF00382"/>
    </source>
</evidence>
<proteinExistence type="predicted"/>
<dbReference type="EMBL" id="CAMPGE010016829">
    <property type="protein sequence ID" value="CAI2375362.1"/>
    <property type="molecule type" value="Genomic_DNA"/>
</dbReference>
<dbReference type="PANTHER" id="PTHR11618">
    <property type="entry name" value="TRANSCRIPTION INITIATION FACTOR IIB-RELATED"/>
    <property type="match status" value="1"/>
</dbReference>
<sequence length="297" mass="32917">MDIAQIKSTICAHCRRREVVINEKEGTAVCKNCGLVKEFSMIDTTAEWCAGAEPSTMDRTGSNINPNLESFGIEGNITGPAGVENSIQKATKRFVSRTDSNIKASMVMIKGFIRALNLTRSCSEMALDLYAAGEKKSIFPSKPIEARLAACVFMASKIVGRSKDLKELLSVVRLKRRDVTRCYKAITKNMPTSTVSIDYAEKVSNICRTLEISDIIEKACRQCVEIVMERELLTGKNPNTIAGVAIYLVTKDSPFSLPIDNIANASGIKGQTIQRNLNYILHLQKELIPAWFRPYLK</sequence>
<comment type="caution">
    <text evidence="4">The sequence shown here is derived from an EMBL/GenBank/DDBJ whole genome shotgun (WGS) entry which is preliminary data.</text>
</comment>
<feature type="domain" description="Transcription factor TFIIB cyclin-like" evidence="3">
    <location>
        <begin position="105"/>
        <end position="188"/>
    </location>
</feature>